<dbReference type="EMBL" id="QSFX01000028">
    <property type="protein sequence ID" value="RHA85735.1"/>
    <property type="molecule type" value="Genomic_DNA"/>
</dbReference>
<dbReference type="Proteomes" id="UP000283492">
    <property type="component" value="Unassembled WGS sequence"/>
</dbReference>
<evidence type="ECO:0000259" key="1">
    <source>
        <dbReference type="Pfam" id="PF24963"/>
    </source>
</evidence>
<dbReference type="Pfam" id="PF24963">
    <property type="entry name" value="DUF7768"/>
    <property type="match status" value="1"/>
</dbReference>
<sequence>MKGAGMKLVYIASPLRGENPSGKDYKKNIEQAAKYCENACSLGVLAFAPHLYFTQFYNDTIPEQREKGLEMGLAMLEKCEELWVMGTHISQGMRGEIAHAKSLGIPIYNVEMPDDIMYYPVSADNHALLGQHSCMPDSRDKDYMGKILVMNYEALKPEYRSRPYQLWLATGGFGCSPTARGRRVFATSLYDGEQSSFYRQDFTGIIKPEVWEEVQSQYDFQITTQEVHKDSETPQEGMEP</sequence>
<dbReference type="Gene3D" id="3.40.50.10400">
    <property type="entry name" value="Hypothetical protein PA1492"/>
    <property type="match status" value="1"/>
</dbReference>
<feature type="domain" description="DUF7768" evidence="1">
    <location>
        <begin position="7"/>
        <end position="108"/>
    </location>
</feature>
<dbReference type="AlphaFoldDB" id="A0A3R6AAC2"/>
<dbReference type="InterPro" id="IPR056670">
    <property type="entry name" value="DUF7768"/>
</dbReference>
<gene>
    <name evidence="2" type="ORF">DW914_13820</name>
</gene>
<protein>
    <recommendedName>
        <fullName evidence="1">DUF7768 domain-containing protein</fullName>
    </recommendedName>
</protein>
<evidence type="ECO:0000313" key="2">
    <source>
        <dbReference type="EMBL" id="RHA85735.1"/>
    </source>
</evidence>
<proteinExistence type="predicted"/>
<reference evidence="2 3" key="1">
    <citation type="submission" date="2018-08" db="EMBL/GenBank/DDBJ databases">
        <title>A genome reference for cultivated species of the human gut microbiota.</title>
        <authorList>
            <person name="Zou Y."/>
            <person name="Xue W."/>
            <person name="Luo G."/>
        </authorList>
    </citation>
    <scope>NUCLEOTIDE SEQUENCE [LARGE SCALE GENOMIC DNA]</scope>
    <source>
        <strain evidence="2 3">AM42-1AC</strain>
    </source>
</reference>
<evidence type="ECO:0000313" key="3">
    <source>
        <dbReference type="Proteomes" id="UP000283492"/>
    </source>
</evidence>
<name>A0A3R6AAC2_9FIRM</name>
<accession>A0A3R6AAC2</accession>
<comment type="caution">
    <text evidence="2">The sequence shown here is derived from an EMBL/GenBank/DDBJ whole genome shotgun (WGS) entry which is preliminary data.</text>
</comment>
<organism evidence="2 3">
    <name type="scientific">Roseburia inulinivorans</name>
    <dbReference type="NCBI Taxonomy" id="360807"/>
    <lineage>
        <taxon>Bacteria</taxon>
        <taxon>Bacillati</taxon>
        <taxon>Bacillota</taxon>
        <taxon>Clostridia</taxon>
        <taxon>Lachnospirales</taxon>
        <taxon>Lachnospiraceae</taxon>
        <taxon>Roseburia</taxon>
    </lineage>
</organism>